<evidence type="ECO:0000313" key="4">
    <source>
        <dbReference type="EMBL" id="KAF9503372.1"/>
    </source>
</evidence>
<dbReference type="InterPro" id="IPR027806">
    <property type="entry name" value="HARBI1_dom"/>
</dbReference>
<dbReference type="Proteomes" id="UP000886523">
    <property type="component" value="Unassembled WGS sequence"/>
</dbReference>
<evidence type="ECO:0000256" key="1">
    <source>
        <dbReference type="ARBA" id="ARBA00001968"/>
    </source>
</evidence>
<comment type="caution">
    <text evidence="4">The sequence shown here is derived from an EMBL/GenBank/DDBJ whole genome shotgun (WGS) entry which is preliminary data.</text>
</comment>
<proteinExistence type="predicted"/>
<dbReference type="GO" id="GO:0046872">
    <property type="term" value="F:metal ion binding"/>
    <property type="evidence" value="ECO:0007669"/>
    <property type="project" value="UniProtKB-KW"/>
</dbReference>
<evidence type="ECO:0000313" key="5">
    <source>
        <dbReference type="Proteomes" id="UP000886523"/>
    </source>
</evidence>
<dbReference type="EMBL" id="MU129372">
    <property type="protein sequence ID" value="KAF9503372.1"/>
    <property type="molecule type" value="Genomic_DNA"/>
</dbReference>
<feature type="domain" description="DDE Tnp4" evidence="3">
    <location>
        <begin position="91"/>
        <end position="225"/>
    </location>
</feature>
<organism evidence="4 5">
    <name type="scientific">Hydnum rufescens UP504</name>
    <dbReference type="NCBI Taxonomy" id="1448309"/>
    <lineage>
        <taxon>Eukaryota</taxon>
        <taxon>Fungi</taxon>
        <taxon>Dikarya</taxon>
        <taxon>Basidiomycota</taxon>
        <taxon>Agaricomycotina</taxon>
        <taxon>Agaricomycetes</taxon>
        <taxon>Cantharellales</taxon>
        <taxon>Hydnaceae</taxon>
        <taxon>Hydnum</taxon>
    </lineage>
</organism>
<keyword evidence="5" id="KW-1185">Reference proteome</keyword>
<sequence>MSISGPKSIEDYYLSYVGQMAHIWQFLSAEVPKLSQLDLVLTLYKGCSARTVIACTCHIFKARPTMGEKEATWDWVEDQSWQAWWGGYCMVDGTLVPLSDKPGLHGKAYFDWKSHYSLRLVVVSMPNLHIIDYVLGPTGSMHDSSSFELSSITQDPQAWFLGHEWIWADSAYGVAPWCIVPYKQPFSLVESNEKFNYYLSQIWIKSEHVMGMLKGCFSSLQGLHQQITELWDHLVLKWIELEVKMMMSLQLGCYVKG</sequence>
<protein>
    <recommendedName>
        <fullName evidence="3">DDE Tnp4 domain-containing protein</fullName>
    </recommendedName>
</protein>
<name>A0A9P6AD33_9AGAM</name>
<evidence type="ECO:0000259" key="3">
    <source>
        <dbReference type="Pfam" id="PF13359"/>
    </source>
</evidence>
<keyword evidence="2" id="KW-0479">Metal-binding</keyword>
<reference evidence="4" key="1">
    <citation type="journal article" date="2020" name="Nat. Commun.">
        <title>Large-scale genome sequencing of mycorrhizal fungi provides insights into the early evolution of symbiotic traits.</title>
        <authorList>
            <person name="Miyauchi S."/>
            <person name="Kiss E."/>
            <person name="Kuo A."/>
            <person name="Drula E."/>
            <person name="Kohler A."/>
            <person name="Sanchez-Garcia M."/>
            <person name="Morin E."/>
            <person name="Andreopoulos B."/>
            <person name="Barry K.W."/>
            <person name="Bonito G."/>
            <person name="Buee M."/>
            <person name="Carver A."/>
            <person name="Chen C."/>
            <person name="Cichocki N."/>
            <person name="Clum A."/>
            <person name="Culley D."/>
            <person name="Crous P.W."/>
            <person name="Fauchery L."/>
            <person name="Girlanda M."/>
            <person name="Hayes R.D."/>
            <person name="Keri Z."/>
            <person name="LaButti K."/>
            <person name="Lipzen A."/>
            <person name="Lombard V."/>
            <person name="Magnuson J."/>
            <person name="Maillard F."/>
            <person name="Murat C."/>
            <person name="Nolan M."/>
            <person name="Ohm R.A."/>
            <person name="Pangilinan J."/>
            <person name="Pereira M.F."/>
            <person name="Perotto S."/>
            <person name="Peter M."/>
            <person name="Pfister S."/>
            <person name="Riley R."/>
            <person name="Sitrit Y."/>
            <person name="Stielow J.B."/>
            <person name="Szollosi G."/>
            <person name="Zifcakova L."/>
            <person name="Stursova M."/>
            <person name="Spatafora J.W."/>
            <person name="Tedersoo L."/>
            <person name="Vaario L.M."/>
            <person name="Yamada A."/>
            <person name="Yan M."/>
            <person name="Wang P."/>
            <person name="Xu J."/>
            <person name="Bruns T."/>
            <person name="Baldrian P."/>
            <person name="Vilgalys R."/>
            <person name="Dunand C."/>
            <person name="Henrissat B."/>
            <person name="Grigoriev I.V."/>
            <person name="Hibbett D."/>
            <person name="Nagy L.G."/>
            <person name="Martin F.M."/>
        </authorList>
    </citation>
    <scope>NUCLEOTIDE SEQUENCE</scope>
    <source>
        <strain evidence="4">UP504</strain>
    </source>
</reference>
<accession>A0A9P6AD33</accession>
<dbReference type="Pfam" id="PF13359">
    <property type="entry name" value="DDE_Tnp_4"/>
    <property type="match status" value="1"/>
</dbReference>
<evidence type="ECO:0000256" key="2">
    <source>
        <dbReference type="ARBA" id="ARBA00022723"/>
    </source>
</evidence>
<comment type="cofactor">
    <cofactor evidence="1">
        <name>a divalent metal cation</name>
        <dbReference type="ChEBI" id="CHEBI:60240"/>
    </cofactor>
</comment>
<dbReference type="OrthoDB" id="2641813at2759"/>
<gene>
    <name evidence="4" type="ORF">BS47DRAFT_1369579</name>
</gene>
<dbReference type="AlphaFoldDB" id="A0A9P6AD33"/>